<dbReference type="SUPFAM" id="SSF47979">
    <property type="entry name" value="Iron-dependent repressor protein, dimerization domain"/>
    <property type="match status" value="1"/>
</dbReference>
<dbReference type="Pfam" id="PF02742">
    <property type="entry name" value="Fe_dep_repr_C"/>
    <property type="match status" value="1"/>
</dbReference>
<organism evidence="15 16">
    <name type="scientific">Corynebacterium heidelbergense</name>
    <dbReference type="NCBI Taxonomy" id="2055947"/>
    <lineage>
        <taxon>Bacteria</taxon>
        <taxon>Bacillati</taxon>
        <taxon>Actinomycetota</taxon>
        <taxon>Actinomycetes</taxon>
        <taxon>Mycobacteriales</taxon>
        <taxon>Corynebacteriaceae</taxon>
        <taxon>Corynebacterium</taxon>
    </lineage>
</organism>
<comment type="subcellular location">
    <subcellularLocation>
        <location evidence="1">Cytoplasm</location>
    </subcellularLocation>
</comment>
<dbReference type="Pfam" id="PF18357">
    <property type="entry name" value="DtxR"/>
    <property type="match status" value="1"/>
</dbReference>
<dbReference type="PANTHER" id="PTHR33238">
    <property type="entry name" value="IRON (METAL) DEPENDENT REPRESSOR, DTXR FAMILY"/>
    <property type="match status" value="1"/>
</dbReference>
<dbReference type="GO" id="GO:0005737">
    <property type="term" value="C:cytoplasm"/>
    <property type="evidence" value="ECO:0007669"/>
    <property type="project" value="UniProtKB-SubCell"/>
</dbReference>
<evidence type="ECO:0000256" key="6">
    <source>
        <dbReference type="ARBA" id="ARBA00022491"/>
    </source>
</evidence>
<dbReference type="Gene3D" id="1.10.10.10">
    <property type="entry name" value="Winged helix-like DNA-binding domain superfamily/Winged helix DNA-binding domain"/>
    <property type="match status" value="1"/>
</dbReference>
<dbReference type="Proteomes" id="UP000251577">
    <property type="component" value="Unassembled WGS sequence"/>
</dbReference>
<keyword evidence="7" id="KW-0408">Iron</keyword>
<evidence type="ECO:0000256" key="13">
    <source>
        <dbReference type="SAM" id="MobiDB-lite"/>
    </source>
</evidence>
<dbReference type="InterPro" id="IPR022689">
    <property type="entry name" value="Iron_dep_repressor"/>
</dbReference>
<dbReference type="GO" id="GO:0003700">
    <property type="term" value="F:DNA-binding transcription factor activity"/>
    <property type="evidence" value="ECO:0007669"/>
    <property type="project" value="InterPro"/>
</dbReference>
<dbReference type="Gene3D" id="1.10.60.10">
    <property type="entry name" value="Iron dependent repressor, metal binding and dimerisation domain"/>
    <property type="match status" value="1"/>
</dbReference>
<dbReference type="AlphaFoldDB" id="A0A364V671"/>
<keyword evidence="5" id="KW-0963">Cytoplasm</keyword>
<evidence type="ECO:0000256" key="7">
    <source>
        <dbReference type="ARBA" id="ARBA00023004"/>
    </source>
</evidence>
<dbReference type="InterPro" id="IPR040767">
    <property type="entry name" value="DtxR/IdeR_SH3"/>
</dbReference>
<dbReference type="InterPro" id="IPR036421">
    <property type="entry name" value="Fe_dep_repressor_sf"/>
</dbReference>
<evidence type="ECO:0000256" key="8">
    <source>
        <dbReference type="ARBA" id="ARBA00023015"/>
    </source>
</evidence>
<dbReference type="GO" id="GO:0045892">
    <property type="term" value="P:negative regulation of DNA-templated transcription"/>
    <property type="evidence" value="ECO:0007669"/>
    <property type="project" value="TreeGrafter"/>
</dbReference>
<feature type="domain" description="HTH dtxR-type" evidence="14">
    <location>
        <begin position="1"/>
        <end position="65"/>
    </location>
</feature>
<comment type="caution">
    <text evidence="15">The sequence shown here is derived from an EMBL/GenBank/DDBJ whole genome shotgun (WGS) entry which is preliminary data.</text>
</comment>
<dbReference type="GO" id="GO:0046983">
    <property type="term" value="F:protein dimerization activity"/>
    <property type="evidence" value="ECO:0007669"/>
    <property type="project" value="InterPro"/>
</dbReference>
<name>A0A364V671_9CORY</name>
<dbReference type="PROSITE" id="PS50944">
    <property type="entry name" value="HTH_DTXR"/>
    <property type="match status" value="1"/>
</dbReference>
<dbReference type="InterPro" id="IPR008988">
    <property type="entry name" value="Transcriptional_repressor_C"/>
</dbReference>
<keyword evidence="8" id="KW-0805">Transcription regulation</keyword>
<dbReference type="GO" id="GO:0003677">
    <property type="term" value="F:DNA binding"/>
    <property type="evidence" value="ECO:0007669"/>
    <property type="project" value="UniProtKB-KW"/>
</dbReference>
<dbReference type="SUPFAM" id="SSF46785">
    <property type="entry name" value="Winged helix' DNA-binding domain"/>
    <property type="match status" value="1"/>
</dbReference>
<feature type="compositionally biased region" description="Low complexity" evidence="13">
    <location>
        <begin position="144"/>
        <end position="160"/>
    </location>
</feature>
<evidence type="ECO:0000256" key="10">
    <source>
        <dbReference type="ARBA" id="ARBA00023163"/>
    </source>
</evidence>
<reference evidence="15 16" key="1">
    <citation type="journal article" date="2018" name="Syst. Appl. Microbiol.">
        <title>Corynebacterium heidelbergense sp. nov., isolated from the preen glands of Egyptian geese (Alopochen aegyptiacus).</title>
        <authorList>
            <person name="Braun M.S."/>
            <person name="Wang E."/>
            <person name="Zimmermann S."/>
            <person name="Wink M."/>
        </authorList>
    </citation>
    <scope>NUCLEOTIDE SEQUENCE [LARGE SCALE GENOMIC DNA]</scope>
    <source>
        <strain evidence="15 16">647</strain>
    </source>
</reference>
<dbReference type="FunFam" id="1.10.60.10:FF:000001">
    <property type="entry name" value="Iron dependent repressor"/>
    <property type="match status" value="1"/>
</dbReference>
<dbReference type="PANTHER" id="PTHR33238:SF10">
    <property type="entry name" value="IRON-DEPENDENT REPRESSOR IDER"/>
    <property type="match status" value="1"/>
</dbReference>
<evidence type="ECO:0000313" key="16">
    <source>
        <dbReference type="Proteomes" id="UP000251577"/>
    </source>
</evidence>
<proteinExistence type="inferred from homology"/>
<sequence length="237" mass="25826">MRDLVDTTEMYLRTIYELEEEGIPPLRARIAERLDQSGPTVSQTVARMERDGLLSIQPDRSLKLSDDGRALATAVMRKHRLAERLLTDVIGLPWEKVHDEACRWEHVMGDEVERRLVKVLDEFSTSPFGNPIPGLADIVEEEAAPASTGTAGASPASAPGVRGSDVDADDPVEVTIVSFNEIVQLEHKIMAKLSTLGINPGSQVRMHATDDGLVLTGDNGSVTVPHELGHAIRVIPQ</sequence>
<evidence type="ECO:0000256" key="1">
    <source>
        <dbReference type="ARBA" id="ARBA00004496"/>
    </source>
</evidence>
<dbReference type="RefSeq" id="WP_113630678.1">
    <property type="nucleotide sequence ID" value="NZ_QHCV01000038.1"/>
</dbReference>
<dbReference type="InterPro" id="IPR036388">
    <property type="entry name" value="WH-like_DNA-bd_sf"/>
</dbReference>
<keyword evidence="6" id="KW-0678">Repressor</keyword>
<dbReference type="InterPro" id="IPR001367">
    <property type="entry name" value="Fe_dep_repressor"/>
</dbReference>
<dbReference type="InterPro" id="IPR022687">
    <property type="entry name" value="HTH_DTXR"/>
</dbReference>
<dbReference type="EMBL" id="QHCV01000038">
    <property type="protein sequence ID" value="RAV32104.1"/>
    <property type="molecule type" value="Genomic_DNA"/>
</dbReference>
<dbReference type="SUPFAM" id="SSF50037">
    <property type="entry name" value="C-terminal domain of transcriptional repressors"/>
    <property type="match status" value="1"/>
</dbReference>
<keyword evidence="16" id="KW-1185">Reference proteome</keyword>
<gene>
    <name evidence="15" type="ORF">DLJ54_04860</name>
</gene>
<feature type="region of interest" description="Disordered" evidence="13">
    <location>
        <begin position="144"/>
        <end position="166"/>
    </location>
</feature>
<accession>A0A364V671</accession>
<dbReference type="InterPro" id="IPR038157">
    <property type="entry name" value="FeoA_core_dom"/>
</dbReference>
<dbReference type="Gene3D" id="2.30.30.90">
    <property type="match status" value="1"/>
</dbReference>
<comment type="similarity">
    <text evidence="2">Belongs to the DtxR/MntR family.</text>
</comment>
<dbReference type="Pfam" id="PF01325">
    <property type="entry name" value="Fe_dep_repress"/>
    <property type="match status" value="1"/>
</dbReference>
<comment type="subunit">
    <text evidence="3">Homodimer.</text>
</comment>
<evidence type="ECO:0000259" key="14">
    <source>
        <dbReference type="PROSITE" id="PS50944"/>
    </source>
</evidence>
<dbReference type="GO" id="GO:0046914">
    <property type="term" value="F:transition metal ion binding"/>
    <property type="evidence" value="ECO:0007669"/>
    <property type="project" value="InterPro"/>
</dbReference>
<dbReference type="InterPro" id="IPR036390">
    <property type="entry name" value="WH_DNA-bd_sf"/>
</dbReference>
<evidence type="ECO:0000256" key="3">
    <source>
        <dbReference type="ARBA" id="ARBA00011738"/>
    </source>
</evidence>
<evidence type="ECO:0000256" key="5">
    <source>
        <dbReference type="ARBA" id="ARBA00022490"/>
    </source>
</evidence>
<evidence type="ECO:0000256" key="2">
    <source>
        <dbReference type="ARBA" id="ARBA00007871"/>
    </source>
</evidence>
<dbReference type="SMART" id="SM00529">
    <property type="entry name" value="HTH_DTXR"/>
    <property type="match status" value="1"/>
</dbReference>
<evidence type="ECO:0000256" key="9">
    <source>
        <dbReference type="ARBA" id="ARBA00023125"/>
    </source>
</evidence>
<evidence type="ECO:0000256" key="12">
    <source>
        <dbReference type="ARBA" id="ARBA00033329"/>
    </source>
</evidence>
<dbReference type="InterPro" id="IPR050536">
    <property type="entry name" value="DtxR_MntR_Metal-Reg"/>
</dbReference>
<protein>
    <recommendedName>
        <fullName evidence="4">Diphtheria toxin repressor</fullName>
    </recommendedName>
    <alternativeName>
        <fullName evidence="11">Iron-dependent diphtheria tox regulatory element</fullName>
    </alternativeName>
    <alternativeName>
        <fullName evidence="12">Tox regulatory factor</fullName>
    </alternativeName>
</protein>
<keyword evidence="10" id="KW-0804">Transcription</keyword>
<evidence type="ECO:0000256" key="4">
    <source>
        <dbReference type="ARBA" id="ARBA00016140"/>
    </source>
</evidence>
<evidence type="ECO:0000256" key="11">
    <source>
        <dbReference type="ARBA" id="ARBA00032618"/>
    </source>
</evidence>
<evidence type="ECO:0000313" key="15">
    <source>
        <dbReference type="EMBL" id="RAV32104.1"/>
    </source>
</evidence>
<keyword evidence="9" id="KW-0238">DNA-binding</keyword>